<dbReference type="GO" id="GO:0030638">
    <property type="term" value="P:polyketide metabolic process"/>
    <property type="evidence" value="ECO:0007669"/>
    <property type="project" value="InterPro"/>
</dbReference>
<dbReference type="RefSeq" id="WP_158897576.1">
    <property type="nucleotide sequence ID" value="NZ_CP035733.1"/>
</dbReference>
<accession>A0A6I6L5E8</accession>
<reference evidence="4" key="1">
    <citation type="submission" date="2019-01" db="EMBL/GenBank/DDBJ databases">
        <title>Sphingorhabdus lacus sp.nov., isolated from an oligotrophic freshwater lake.</title>
        <authorList>
            <person name="Park M."/>
        </authorList>
    </citation>
    <scope>NUCLEOTIDE SEQUENCE [LARGE SCALE GENOMIC DNA]</scope>
    <source>
        <strain evidence="4">IMCC1753</strain>
    </source>
</reference>
<dbReference type="Pfam" id="PF12680">
    <property type="entry name" value="SnoaL_2"/>
    <property type="match status" value="1"/>
</dbReference>
<feature type="signal peptide" evidence="1">
    <location>
        <begin position="1"/>
        <end position="24"/>
    </location>
</feature>
<sequence length="166" mass="18448">MSRIKVGFAAFALAAAVTHLPALAQDPVLKAADAEALFTSADPKLHRNKQAAYHIIRDLLEAGQWDQADLWLTERYIQHNPSVTSGRQGIIDFFTRVLKIPSKPIPKKTSWPVVAVVAEGDYVTVAFVREIKDPADATKSYTTTAFDMWRFVDGKADEHWDGATRP</sequence>
<dbReference type="Proteomes" id="UP000428803">
    <property type="component" value="Chromosome"/>
</dbReference>
<dbReference type="OrthoDB" id="9812089at2"/>
<dbReference type="InterPro" id="IPR037401">
    <property type="entry name" value="SnoaL-like"/>
</dbReference>
<gene>
    <name evidence="3" type="ORF">EUU25_00760</name>
</gene>
<keyword evidence="4" id="KW-1185">Reference proteome</keyword>
<dbReference type="AlphaFoldDB" id="A0A6I6L5E8"/>
<dbReference type="PANTHER" id="PTHR38436">
    <property type="entry name" value="POLYKETIDE CYCLASE SNOAL-LIKE DOMAIN"/>
    <property type="match status" value="1"/>
</dbReference>
<dbReference type="EMBL" id="CP035733">
    <property type="protein sequence ID" value="QGY79277.1"/>
    <property type="molecule type" value="Genomic_DNA"/>
</dbReference>
<evidence type="ECO:0000256" key="1">
    <source>
        <dbReference type="SAM" id="SignalP"/>
    </source>
</evidence>
<evidence type="ECO:0000313" key="3">
    <source>
        <dbReference type="EMBL" id="QGY79277.1"/>
    </source>
</evidence>
<dbReference type="KEGG" id="slaa:EUU25_00760"/>
<evidence type="ECO:0000313" key="4">
    <source>
        <dbReference type="Proteomes" id="UP000428803"/>
    </source>
</evidence>
<dbReference type="PANTHER" id="PTHR38436:SF1">
    <property type="entry name" value="ESTER CYCLASE"/>
    <property type="match status" value="1"/>
</dbReference>
<protein>
    <recommendedName>
        <fullName evidence="2">SnoaL-like domain-containing protein</fullName>
    </recommendedName>
</protein>
<dbReference type="InterPro" id="IPR009959">
    <property type="entry name" value="Cyclase_SnoaL-like"/>
</dbReference>
<feature type="domain" description="SnoaL-like" evidence="2">
    <location>
        <begin position="58"/>
        <end position="159"/>
    </location>
</feature>
<evidence type="ECO:0000259" key="2">
    <source>
        <dbReference type="Pfam" id="PF12680"/>
    </source>
</evidence>
<name>A0A6I6L5E8_9SPHN</name>
<feature type="chain" id="PRO_5026310780" description="SnoaL-like domain-containing protein" evidence="1">
    <location>
        <begin position="25"/>
        <end position="166"/>
    </location>
</feature>
<dbReference type="SUPFAM" id="SSF54427">
    <property type="entry name" value="NTF2-like"/>
    <property type="match status" value="1"/>
</dbReference>
<keyword evidence="1" id="KW-0732">Signal</keyword>
<dbReference type="InterPro" id="IPR032710">
    <property type="entry name" value="NTF2-like_dom_sf"/>
</dbReference>
<organism evidence="3 4">
    <name type="scientific">Sphingorhabdus lacus</name>
    <dbReference type="NCBI Taxonomy" id="392610"/>
    <lineage>
        <taxon>Bacteria</taxon>
        <taxon>Pseudomonadati</taxon>
        <taxon>Pseudomonadota</taxon>
        <taxon>Alphaproteobacteria</taxon>
        <taxon>Sphingomonadales</taxon>
        <taxon>Sphingomonadaceae</taxon>
        <taxon>Sphingorhabdus</taxon>
    </lineage>
</organism>
<dbReference type="Gene3D" id="3.10.450.50">
    <property type="match status" value="1"/>
</dbReference>
<proteinExistence type="predicted"/>